<dbReference type="PROSITE" id="PS00099">
    <property type="entry name" value="THIOLASE_3"/>
    <property type="match status" value="1"/>
</dbReference>
<dbReference type="PROSITE" id="PS00098">
    <property type="entry name" value="THIOLASE_1"/>
    <property type="match status" value="1"/>
</dbReference>
<feature type="active site" description="Proton acceptor" evidence="4">
    <location>
        <position position="347"/>
    </location>
</feature>
<dbReference type="InterPro" id="IPR020615">
    <property type="entry name" value="Thiolase_acyl_enz_int_AS"/>
</dbReference>
<evidence type="ECO:0000256" key="2">
    <source>
        <dbReference type="ARBA" id="ARBA00022679"/>
    </source>
</evidence>
<organism evidence="8">
    <name type="scientific">Euglena gracilis</name>
    <dbReference type="NCBI Taxonomy" id="3039"/>
    <lineage>
        <taxon>Eukaryota</taxon>
        <taxon>Discoba</taxon>
        <taxon>Euglenozoa</taxon>
        <taxon>Euglenida</taxon>
        <taxon>Spirocuta</taxon>
        <taxon>Euglenophyceae</taxon>
        <taxon>Euglenales</taxon>
        <taxon>Euglenaceae</taxon>
        <taxon>Euglena</taxon>
    </lineage>
</organism>
<dbReference type="PANTHER" id="PTHR18919:SF138">
    <property type="entry name" value="ACETYL-COA C-ACETYLTRANSFERASE"/>
    <property type="match status" value="1"/>
</dbReference>
<keyword evidence="3 5" id="KW-0012">Acyltransferase</keyword>
<dbReference type="PANTHER" id="PTHR18919">
    <property type="entry name" value="ACETYL-COA C-ACYLTRANSFERASE"/>
    <property type="match status" value="1"/>
</dbReference>
<dbReference type="CDD" id="cd00751">
    <property type="entry name" value="thiolase"/>
    <property type="match status" value="1"/>
</dbReference>
<feature type="active site" description="Proton acceptor" evidence="4">
    <location>
        <position position="377"/>
    </location>
</feature>
<proteinExistence type="evidence at transcript level"/>
<name>A0A0F7R290_EUGGR</name>
<evidence type="ECO:0000256" key="4">
    <source>
        <dbReference type="PIRSR" id="PIRSR000429-1"/>
    </source>
</evidence>
<dbReference type="InterPro" id="IPR020617">
    <property type="entry name" value="Thiolase_C"/>
</dbReference>
<protein>
    <submittedName>
        <fullName evidence="8">Putative 3-ketoacyl-CoA thiolase</fullName>
    </submittedName>
</protein>
<evidence type="ECO:0000256" key="3">
    <source>
        <dbReference type="ARBA" id="ARBA00023315"/>
    </source>
</evidence>
<feature type="active site" description="Acyl-thioester intermediate" evidence="4">
    <location>
        <position position="88"/>
    </location>
</feature>
<dbReference type="Pfam" id="PF00108">
    <property type="entry name" value="Thiolase_N"/>
    <property type="match status" value="1"/>
</dbReference>
<dbReference type="InterPro" id="IPR020610">
    <property type="entry name" value="Thiolase_AS"/>
</dbReference>
<evidence type="ECO:0000259" key="6">
    <source>
        <dbReference type="Pfam" id="PF00108"/>
    </source>
</evidence>
<dbReference type="InterPro" id="IPR020616">
    <property type="entry name" value="Thiolase_N"/>
</dbReference>
<feature type="domain" description="Thiolase C-terminal" evidence="7">
    <location>
        <begin position="269"/>
        <end position="390"/>
    </location>
</feature>
<evidence type="ECO:0000256" key="1">
    <source>
        <dbReference type="ARBA" id="ARBA00010982"/>
    </source>
</evidence>
<dbReference type="FunFam" id="3.40.47.10:FF:000010">
    <property type="entry name" value="Acetyl-CoA acetyltransferase (Thiolase)"/>
    <property type="match status" value="1"/>
</dbReference>
<dbReference type="InterPro" id="IPR002155">
    <property type="entry name" value="Thiolase"/>
</dbReference>
<dbReference type="EMBL" id="AB968432">
    <property type="protein sequence ID" value="BAR71479.1"/>
    <property type="molecule type" value="mRNA"/>
</dbReference>
<sequence>MLNRVAIVAAKRTPMGAFQGALASLTAPQLASKTIQACLAVAPVPELVQEVRFGNVLQAGVGQAPARQAAVGAGLPKAVPCVTVNKVCGSGMQALMDQASAIRLGLQDVTIAGGMESMSNAPYYLPGARFGYRMNNKAVVDGLVNDGLWDPYNDVHMGHCAEVCATEYGFTREMQDEFALESLKRAQRAVKERTFQPEIVPVEYSKRGKTVTVDSDEQPGLLDAKKIPTLPTAFKKGGTITAANASSISDGAAALVLMSEARAKELGLQPLGFITGYASHAHDPLWFTTAPSFAVRKVLQALSLTVADVDLWEINEAFAVVTMAAMKDLGVSRDVVNVDGGACALGHPIGCTGARLVVTLLHELHRYGKKRGVATACIGGGEATAVVVERPE</sequence>
<comment type="similarity">
    <text evidence="1 5">Belongs to the thiolase-like superfamily. Thiolase family.</text>
</comment>
<reference evidence="8" key="1">
    <citation type="journal article" date="2015" name="Lipids">
        <title>Alteration of Wax Ester Content and Composition in Euglena gracilis with Gene Silencing of 3-ketoacyl-CoA Thiolase Isozymes.</title>
        <authorList>
            <person name="Nakazawa M."/>
            <person name="Andoh H."/>
            <person name="Koyama K."/>
            <person name="Watanabe Y."/>
            <person name="Nakai T."/>
            <person name="Ueda M."/>
            <person name="Sakamoto T."/>
            <person name="Inui H."/>
            <person name="Nakano Y."/>
            <person name="Miyatake K."/>
        </authorList>
    </citation>
    <scope>NUCLEOTIDE SEQUENCE</scope>
</reference>
<dbReference type="SUPFAM" id="SSF53901">
    <property type="entry name" value="Thiolase-like"/>
    <property type="match status" value="2"/>
</dbReference>
<accession>A0A0F7R290</accession>
<dbReference type="AlphaFoldDB" id="A0A0F7R290"/>
<feature type="domain" description="Thiolase N-terminal" evidence="6">
    <location>
        <begin position="5"/>
        <end position="260"/>
    </location>
</feature>
<dbReference type="Gene3D" id="3.40.47.10">
    <property type="match status" value="1"/>
</dbReference>
<keyword evidence="2 5" id="KW-0808">Transferase</keyword>
<evidence type="ECO:0000313" key="8">
    <source>
        <dbReference type="EMBL" id="BAR71479.1"/>
    </source>
</evidence>
<evidence type="ECO:0000256" key="5">
    <source>
        <dbReference type="RuleBase" id="RU003557"/>
    </source>
</evidence>
<evidence type="ECO:0000259" key="7">
    <source>
        <dbReference type="Pfam" id="PF02803"/>
    </source>
</evidence>
<dbReference type="Pfam" id="PF02803">
    <property type="entry name" value="Thiolase_C"/>
    <property type="match status" value="1"/>
</dbReference>
<dbReference type="GO" id="GO:0003988">
    <property type="term" value="F:acetyl-CoA C-acyltransferase activity"/>
    <property type="evidence" value="ECO:0007669"/>
    <property type="project" value="UniProtKB-ARBA"/>
</dbReference>
<dbReference type="PIRSF" id="PIRSF000429">
    <property type="entry name" value="Ac-CoA_Ac_transf"/>
    <property type="match status" value="1"/>
</dbReference>
<dbReference type="InterPro" id="IPR016039">
    <property type="entry name" value="Thiolase-like"/>
</dbReference>
<dbReference type="NCBIfam" id="TIGR01930">
    <property type="entry name" value="AcCoA-C-Actrans"/>
    <property type="match status" value="1"/>
</dbReference>